<evidence type="ECO:0000259" key="4">
    <source>
        <dbReference type="PROSITE" id="PS50991"/>
    </source>
</evidence>
<dbReference type="InterPro" id="IPR000891">
    <property type="entry name" value="PYR_CT"/>
</dbReference>
<dbReference type="SUPFAM" id="SSF51569">
    <property type="entry name" value="Aldolase"/>
    <property type="match status" value="1"/>
</dbReference>
<evidence type="ECO:0000256" key="2">
    <source>
        <dbReference type="ARBA" id="ARBA00022723"/>
    </source>
</evidence>
<sequence length="288" mass="31324">MNNELKITECPRDAQQGLSYTIPPEKRAAYINALMHAGFAVIDFGSFVSPKAVPQMANSAKVLEGINKEGSATKLLAIIGNARGATEAAAQQKVDVLGFPYSISNTFLERNIHSDASRVLHVLDEIAAISQGNGKALRVYISMAFGNPYGDEWSEFMVQDAVYLLAGKGVQTITLSDTTGLGTSQVIYNLFKTLIPRFPHVELGLHLHTLPEQAMEKIDAAWKAGCRSFDGVINGLGGCPLTGYELLGNVNTLTLLHYCRRHNIATGLNENRIEQIAAAYPDFNRLKS</sequence>
<dbReference type="PROSITE" id="PS50991">
    <property type="entry name" value="PYR_CT"/>
    <property type="match status" value="1"/>
</dbReference>
<evidence type="ECO:0000256" key="3">
    <source>
        <dbReference type="ARBA" id="ARBA00023239"/>
    </source>
</evidence>
<keyword evidence="3 5" id="KW-0456">Lyase</keyword>
<keyword evidence="2" id="KW-0479">Metal-binding</keyword>
<organism evidence="5 6">
    <name type="scientific">Niabella pedocola</name>
    <dbReference type="NCBI Taxonomy" id="1752077"/>
    <lineage>
        <taxon>Bacteria</taxon>
        <taxon>Pseudomonadati</taxon>
        <taxon>Bacteroidota</taxon>
        <taxon>Chitinophagia</taxon>
        <taxon>Chitinophagales</taxon>
        <taxon>Chitinophagaceae</taxon>
        <taxon>Niabella</taxon>
    </lineage>
</organism>
<evidence type="ECO:0000256" key="1">
    <source>
        <dbReference type="ARBA" id="ARBA00009405"/>
    </source>
</evidence>
<dbReference type="PANTHER" id="PTHR42738">
    <property type="entry name" value="HYDROXYMETHYLGLUTARYL-COA LYASE"/>
    <property type="match status" value="1"/>
</dbReference>
<dbReference type="InterPro" id="IPR013785">
    <property type="entry name" value="Aldolase_TIM"/>
</dbReference>
<dbReference type="Pfam" id="PF00682">
    <property type="entry name" value="HMGL-like"/>
    <property type="match status" value="1"/>
</dbReference>
<dbReference type="Proteomes" id="UP001199816">
    <property type="component" value="Unassembled WGS sequence"/>
</dbReference>
<dbReference type="GO" id="GO:0016829">
    <property type="term" value="F:lyase activity"/>
    <property type="evidence" value="ECO:0007669"/>
    <property type="project" value="UniProtKB-KW"/>
</dbReference>
<feature type="domain" description="Pyruvate carboxyltransferase" evidence="4">
    <location>
        <begin position="4"/>
        <end position="274"/>
    </location>
</feature>
<comment type="caution">
    <text evidence="5">The sequence shown here is derived from an EMBL/GenBank/DDBJ whole genome shotgun (WGS) entry which is preliminary data.</text>
</comment>
<dbReference type="InterPro" id="IPR043594">
    <property type="entry name" value="HMGL"/>
</dbReference>
<protein>
    <submittedName>
        <fullName evidence="5">Hydroxymethylglutaryl-CoA lyase</fullName>
    </submittedName>
</protein>
<name>A0ABS8PXU5_9BACT</name>
<evidence type="ECO:0000313" key="5">
    <source>
        <dbReference type="EMBL" id="MCD2425898.1"/>
    </source>
</evidence>
<proteinExistence type="inferred from homology"/>
<reference evidence="5 6" key="1">
    <citation type="submission" date="2021-11" db="EMBL/GenBank/DDBJ databases">
        <title>Genomic of Niabella pedocola.</title>
        <authorList>
            <person name="Wu T."/>
        </authorList>
    </citation>
    <scope>NUCLEOTIDE SEQUENCE [LARGE SCALE GENOMIC DNA]</scope>
    <source>
        <strain evidence="5 6">JCM 31011</strain>
    </source>
</reference>
<dbReference type="Gene3D" id="3.20.20.70">
    <property type="entry name" value="Aldolase class I"/>
    <property type="match status" value="1"/>
</dbReference>
<keyword evidence="6" id="KW-1185">Reference proteome</keyword>
<dbReference type="PANTHER" id="PTHR42738:SF7">
    <property type="entry name" value="HYDROXYMETHYLGLUTARYL-COA LYASE"/>
    <property type="match status" value="1"/>
</dbReference>
<dbReference type="EMBL" id="JAJNEC010000007">
    <property type="protein sequence ID" value="MCD2425898.1"/>
    <property type="molecule type" value="Genomic_DNA"/>
</dbReference>
<accession>A0ABS8PXU5</accession>
<comment type="similarity">
    <text evidence="1">Belongs to the HMG-CoA lyase family.</text>
</comment>
<dbReference type="RefSeq" id="WP_231008485.1">
    <property type="nucleotide sequence ID" value="NZ_JAJNEC010000007.1"/>
</dbReference>
<evidence type="ECO:0000313" key="6">
    <source>
        <dbReference type="Proteomes" id="UP001199816"/>
    </source>
</evidence>
<gene>
    <name evidence="5" type="ORF">LQ567_24150</name>
</gene>